<feature type="transmembrane region" description="Helical" evidence="1">
    <location>
        <begin position="270"/>
        <end position="290"/>
    </location>
</feature>
<sequence>MSYSAQLAKPIGCLHSTFLQLRLTGALIWRFWPQLAALWLLGFIGNLLLNEIAALIGRWNSLAGLSMLAIVVLVKLIVILALFETVRSGLPALDAASRAVTGQTHVDNRIDTGTRTFIGALTLSLVPFFAFYAAWGFLGDTIRDYSRLSLTLLMAGESAGLLNVSEGSWLIVPVAAAWAVRRFSKAMHKRSRASVWPVLIVICEANWAFIGVFVISEWQDDVRTWFSHLPETIGGLLSFLAPITDATAQQALAPPPEFAPPPIGKVLTSLFFYALYPVVWLTIAALVYGYDIDSKRDRGDDRVSRALSRWEALPKSIRDFASHFISGTLKRCRALAEGIGLALNSGVALVVVAVIVYRLLDWGAAWTWYELTQLIGPHELPFWQIIAQVISPFIGTPSDPGEGLLITPVKICLLAATLEVGFSQGREWRGRQQNEHTA</sequence>
<feature type="transmembrane region" description="Helical" evidence="1">
    <location>
        <begin position="193"/>
        <end position="215"/>
    </location>
</feature>
<accession>A0A176XJ67</accession>
<comment type="caution">
    <text evidence="2">The sequence shown here is derived from an EMBL/GenBank/DDBJ whole genome shotgun (WGS) entry which is preliminary data.</text>
</comment>
<evidence type="ECO:0000313" key="3">
    <source>
        <dbReference type="Proteomes" id="UP000077098"/>
    </source>
</evidence>
<keyword evidence="1" id="KW-0472">Membrane</keyword>
<feature type="transmembrane region" description="Helical" evidence="1">
    <location>
        <begin position="117"/>
        <end position="138"/>
    </location>
</feature>
<protein>
    <submittedName>
        <fullName evidence="2">Uncharacterized protein</fullName>
    </submittedName>
</protein>
<name>A0A176XJ67_AGRTU</name>
<evidence type="ECO:0000256" key="1">
    <source>
        <dbReference type="SAM" id="Phobius"/>
    </source>
</evidence>
<dbReference type="Proteomes" id="UP000077098">
    <property type="component" value="Unassembled WGS sequence"/>
</dbReference>
<dbReference type="EMBL" id="LXPS01000003">
    <property type="protein sequence ID" value="OAE49166.1"/>
    <property type="molecule type" value="Genomic_DNA"/>
</dbReference>
<proteinExistence type="predicted"/>
<reference evidence="2 3" key="1">
    <citation type="submission" date="2016-05" db="EMBL/GenBank/DDBJ databases">
        <authorList>
            <person name="Lavstsen T."/>
            <person name="Jespersen J.S."/>
        </authorList>
    </citation>
    <scope>NUCLEOTIDE SEQUENCE [LARGE SCALE GENOMIC DNA]</scope>
    <source>
        <strain evidence="2 3">KCJ1736</strain>
    </source>
</reference>
<dbReference type="AlphaFoldDB" id="A0A176XJ67"/>
<keyword evidence="1" id="KW-0812">Transmembrane</keyword>
<gene>
    <name evidence="2" type="ORF">A7J57_00670</name>
</gene>
<organism evidence="2 3">
    <name type="scientific">Agrobacterium tumefaciens</name>
    <dbReference type="NCBI Taxonomy" id="358"/>
    <lineage>
        <taxon>Bacteria</taxon>
        <taxon>Pseudomonadati</taxon>
        <taxon>Pseudomonadota</taxon>
        <taxon>Alphaproteobacteria</taxon>
        <taxon>Hyphomicrobiales</taxon>
        <taxon>Rhizobiaceae</taxon>
        <taxon>Rhizobium/Agrobacterium group</taxon>
        <taxon>Agrobacterium</taxon>
        <taxon>Agrobacterium tumefaciens complex</taxon>
    </lineage>
</organism>
<keyword evidence="1" id="KW-1133">Transmembrane helix</keyword>
<feature type="transmembrane region" description="Helical" evidence="1">
    <location>
        <begin position="62"/>
        <end position="83"/>
    </location>
</feature>
<feature type="transmembrane region" description="Helical" evidence="1">
    <location>
        <begin position="158"/>
        <end position="181"/>
    </location>
</feature>
<feature type="transmembrane region" description="Helical" evidence="1">
    <location>
        <begin position="36"/>
        <end position="56"/>
    </location>
</feature>
<feature type="transmembrane region" description="Helical" evidence="1">
    <location>
        <begin position="339"/>
        <end position="360"/>
    </location>
</feature>
<evidence type="ECO:0000313" key="2">
    <source>
        <dbReference type="EMBL" id="OAE49166.1"/>
    </source>
</evidence>